<evidence type="ECO:0000313" key="3">
    <source>
        <dbReference type="Proteomes" id="UP000652219"/>
    </source>
</evidence>
<dbReference type="EMBL" id="WIGN01000184">
    <property type="protein sequence ID" value="KAF6805357.1"/>
    <property type="molecule type" value="Genomic_DNA"/>
</dbReference>
<dbReference type="Proteomes" id="UP000652219">
    <property type="component" value="Unassembled WGS sequence"/>
</dbReference>
<name>A0A8H6J2V5_9PEZI</name>
<accession>A0A8H6J2V5</accession>
<sequence>MGGLTKSDAEREKWRQQNNTQNKNDARYQARNDVNTLRDVLTEGQRDLERQRQAAGRGGGAAGSGTSAGRGGGSRA</sequence>
<reference evidence="2 3" key="1">
    <citation type="journal article" date="2020" name="Phytopathology">
        <title>Genome Sequence Resources of Colletotrichum truncatum, C. plurivorum, C. musicola, and C. sojae: Four Species Pathogenic to Soybean (Glycine max).</title>
        <authorList>
            <person name="Rogerio F."/>
            <person name="Boufleur T.R."/>
            <person name="Ciampi-Guillardi M."/>
            <person name="Sukno S.A."/>
            <person name="Thon M.R."/>
            <person name="Massola Junior N.S."/>
            <person name="Baroncelli R."/>
        </authorList>
    </citation>
    <scope>NUCLEOTIDE SEQUENCE [LARGE SCALE GENOMIC DNA]</scope>
    <source>
        <strain evidence="2 3">LFN0009</strain>
    </source>
</reference>
<feature type="compositionally biased region" description="Basic and acidic residues" evidence="1">
    <location>
        <begin position="40"/>
        <end position="52"/>
    </location>
</feature>
<feature type="compositionally biased region" description="Gly residues" evidence="1">
    <location>
        <begin position="56"/>
        <end position="76"/>
    </location>
</feature>
<evidence type="ECO:0000313" key="2">
    <source>
        <dbReference type="EMBL" id="KAF6805357.1"/>
    </source>
</evidence>
<gene>
    <name evidence="2" type="ORF">CSOJ01_09558</name>
</gene>
<dbReference type="AlphaFoldDB" id="A0A8H6J2V5"/>
<feature type="region of interest" description="Disordered" evidence="1">
    <location>
        <begin position="1"/>
        <end position="76"/>
    </location>
</feature>
<keyword evidence="3" id="KW-1185">Reference proteome</keyword>
<proteinExistence type="predicted"/>
<protein>
    <submittedName>
        <fullName evidence="2">Uncharacterized protein</fullName>
    </submittedName>
</protein>
<comment type="caution">
    <text evidence="2">The sequence shown here is derived from an EMBL/GenBank/DDBJ whole genome shotgun (WGS) entry which is preliminary data.</text>
</comment>
<evidence type="ECO:0000256" key="1">
    <source>
        <dbReference type="SAM" id="MobiDB-lite"/>
    </source>
</evidence>
<organism evidence="2 3">
    <name type="scientific">Colletotrichum sojae</name>
    <dbReference type="NCBI Taxonomy" id="2175907"/>
    <lineage>
        <taxon>Eukaryota</taxon>
        <taxon>Fungi</taxon>
        <taxon>Dikarya</taxon>
        <taxon>Ascomycota</taxon>
        <taxon>Pezizomycotina</taxon>
        <taxon>Sordariomycetes</taxon>
        <taxon>Hypocreomycetidae</taxon>
        <taxon>Glomerellales</taxon>
        <taxon>Glomerellaceae</taxon>
        <taxon>Colletotrichum</taxon>
        <taxon>Colletotrichum orchidearum species complex</taxon>
    </lineage>
</organism>